<dbReference type="GO" id="GO:0005737">
    <property type="term" value="C:cytoplasm"/>
    <property type="evidence" value="ECO:0007669"/>
    <property type="project" value="TreeGrafter"/>
</dbReference>
<dbReference type="GO" id="GO:0047982">
    <property type="term" value="F:homocysteine desulfhydrase activity"/>
    <property type="evidence" value="ECO:0007669"/>
    <property type="project" value="UniProtKB-EC"/>
</dbReference>
<dbReference type="EMBL" id="SLXK01000004">
    <property type="protein sequence ID" value="TCP30959.1"/>
    <property type="molecule type" value="Genomic_DNA"/>
</dbReference>
<dbReference type="InterPro" id="IPR015421">
    <property type="entry name" value="PyrdxlP-dep_Trfase_major"/>
</dbReference>
<evidence type="ECO:0000256" key="5">
    <source>
        <dbReference type="ARBA" id="ARBA00047199"/>
    </source>
</evidence>
<dbReference type="Pfam" id="PF01053">
    <property type="entry name" value="Cys_Met_Meta_PP"/>
    <property type="match status" value="1"/>
</dbReference>
<dbReference type="GO" id="GO:0019346">
    <property type="term" value="P:transsulfuration"/>
    <property type="evidence" value="ECO:0007669"/>
    <property type="project" value="InterPro"/>
</dbReference>
<reference evidence="10 11" key="1">
    <citation type="submission" date="2019-03" db="EMBL/GenBank/DDBJ databases">
        <title>Genomic Encyclopedia of Type Strains, Phase IV (KMG-IV): sequencing the most valuable type-strain genomes for metagenomic binning, comparative biology and taxonomic classification.</title>
        <authorList>
            <person name="Goeker M."/>
        </authorList>
    </citation>
    <scope>NUCLEOTIDE SEQUENCE [LARGE SCALE GENOMIC DNA]</scope>
    <source>
        <strain evidence="10 11">DSM 19377</strain>
    </source>
</reference>
<dbReference type="Gene3D" id="3.90.1150.10">
    <property type="entry name" value="Aspartate Aminotransferase, domain 1"/>
    <property type="match status" value="1"/>
</dbReference>
<keyword evidence="11" id="KW-1185">Reference proteome</keyword>
<dbReference type="RefSeq" id="WP_132744274.1">
    <property type="nucleotide sequence ID" value="NZ_SLXK01000004.1"/>
</dbReference>
<evidence type="ECO:0000256" key="8">
    <source>
        <dbReference type="PIRSR" id="PIRSR001434-2"/>
    </source>
</evidence>
<protein>
    <recommendedName>
        <fullName evidence="4">homocysteine desulfhydrase</fullName>
        <ecNumber evidence="4">4.4.1.2</ecNumber>
    </recommendedName>
    <alternativeName>
        <fullName evidence="5">Homocysteine desulfhydrase</fullName>
    </alternativeName>
</protein>
<dbReference type="PANTHER" id="PTHR11808:SF80">
    <property type="entry name" value="CYSTATHIONINE GAMMA-LYASE"/>
    <property type="match status" value="1"/>
</dbReference>
<organism evidence="10 11">
    <name type="scientific">Scopulibacillus darangshiensis</name>
    <dbReference type="NCBI Taxonomy" id="442528"/>
    <lineage>
        <taxon>Bacteria</taxon>
        <taxon>Bacillati</taxon>
        <taxon>Bacillota</taxon>
        <taxon>Bacilli</taxon>
        <taxon>Bacillales</taxon>
        <taxon>Sporolactobacillaceae</taxon>
        <taxon>Scopulibacillus</taxon>
    </lineage>
</organism>
<evidence type="ECO:0000313" key="10">
    <source>
        <dbReference type="EMBL" id="TCP30959.1"/>
    </source>
</evidence>
<dbReference type="SUPFAM" id="SSF53383">
    <property type="entry name" value="PLP-dependent transferases"/>
    <property type="match status" value="1"/>
</dbReference>
<dbReference type="InterPro" id="IPR015424">
    <property type="entry name" value="PyrdxlP-dep_Trfase"/>
</dbReference>
<dbReference type="AlphaFoldDB" id="A0A4R2P7N4"/>
<proteinExistence type="inferred from homology"/>
<gene>
    <name evidence="10" type="ORF">EV207_104138</name>
</gene>
<evidence type="ECO:0000256" key="3">
    <source>
        <dbReference type="ARBA" id="ARBA00022898"/>
    </source>
</evidence>
<keyword evidence="3 8" id="KW-0663">Pyridoxal phosphate</keyword>
<comment type="similarity">
    <text evidence="2 9">Belongs to the trans-sulfuration enzymes family.</text>
</comment>
<comment type="catalytic activity">
    <reaction evidence="6">
        <text>L-homocysteine + H2O = 2-oxobutanoate + hydrogen sulfide + NH4(+) + H(+)</text>
        <dbReference type="Rhea" id="RHEA:14501"/>
        <dbReference type="ChEBI" id="CHEBI:15377"/>
        <dbReference type="ChEBI" id="CHEBI:15378"/>
        <dbReference type="ChEBI" id="CHEBI:16763"/>
        <dbReference type="ChEBI" id="CHEBI:28938"/>
        <dbReference type="ChEBI" id="CHEBI:29919"/>
        <dbReference type="ChEBI" id="CHEBI:58199"/>
        <dbReference type="EC" id="4.4.1.2"/>
    </reaction>
    <physiologicalReaction direction="left-to-right" evidence="6">
        <dbReference type="Rhea" id="RHEA:14502"/>
    </physiologicalReaction>
</comment>
<dbReference type="Gene3D" id="3.40.640.10">
    <property type="entry name" value="Type I PLP-dependent aspartate aminotransferase-like (Major domain)"/>
    <property type="match status" value="1"/>
</dbReference>
<accession>A0A4R2P7N4</accession>
<comment type="catalytic activity">
    <reaction evidence="7">
        <text>L-methionine + H2O = methanethiol + 2-oxobutanoate + NH4(+)</text>
        <dbReference type="Rhea" id="RHEA:23800"/>
        <dbReference type="ChEBI" id="CHEBI:15377"/>
        <dbReference type="ChEBI" id="CHEBI:16007"/>
        <dbReference type="ChEBI" id="CHEBI:16763"/>
        <dbReference type="ChEBI" id="CHEBI:28938"/>
        <dbReference type="ChEBI" id="CHEBI:57844"/>
        <dbReference type="EC" id="4.4.1.11"/>
    </reaction>
    <physiologicalReaction direction="left-to-right" evidence="7">
        <dbReference type="Rhea" id="RHEA:23801"/>
    </physiologicalReaction>
</comment>
<sequence length="401" mass="45074">MNTTTEKSLIKTKKTYQSDETIIAHFGEDSQKYFGAMAPPIIQTSLFAYENFDAFIRASMNERQHHLYTRGVNPTVEIFEKKLAALEHGERCKCFSSGMGAISSIFFTFLKSGDHVLVVNNIYGPARNLLSYLEKFNISVTTVNENDLSVIEKAIQPNTKLMYLESPGTMNFKMLDLEKFAALAKRNNIITAIDNTWATPLFQKPLDFGIDISIHSCTKYIGGHSDVLAGAVISSDELIDQIFEYAHQFNGSVLGPFEGWLLIRGLRSLPVRMKQHQENTQYVIDFLSTCDKVESINHPSLFTGKDKELVDKHLSGFSGLLSFELKNPSFEKVRTFIDQLQLFSIGVSWGGYESLVLSPNHGINEKDLEAENISKGLIRLSIGLENYRDLIQDLAQAFNAI</sequence>
<feature type="modified residue" description="N6-(pyridoxal phosphate)lysine" evidence="8">
    <location>
        <position position="219"/>
    </location>
</feature>
<dbReference type="InterPro" id="IPR015422">
    <property type="entry name" value="PyrdxlP-dep_Trfase_small"/>
</dbReference>
<evidence type="ECO:0000256" key="4">
    <source>
        <dbReference type="ARBA" id="ARBA00047175"/>
    </source>
</evidence>
<dbReference type="GO" id="GO:0018826">
    <property type="term" value="F:methionine gamma-lyase activity"/>
    <property type="evidence" value="ECO:0007669"/>
    <property type="project" value="UniProtKB-EC"/>
</dbReference>
<evidence type="ECO:0000256" key="1">
    <source>
        <dbReference type="ARBA" id="ARBA00001933"/>
    </source>
</evidence>
<dbReference type="InterPro" id="IPR000277">
    <property type="entry name" value="Cys/Met-Metab_PyrdxlP-dep_enz"/>
</dbReference>
<evidence type="ECO:0000256" key="7">
    <source>
        <dbReference type="ARBA" id="ARBA00052699"/>
    </source>
</evidence>
<dbReference type="PANTHER" id="PTHR11808">
    <property type="entry name" value="TRANS-SULFURATION ENZYME FAMILY MEMBER"/>
    <property type="match status" value="1"/>
</dbReference>
<dbReference type="GO" id="GO:0030170">
    <property type="term" value="F:pyridoxal phosphate binding"/>
    <property type="evidence" value="ECO:0007669"/>
    <property type="project" value="InterPro"/>
</dbReference>
<dbReference type="OrthoDB" id="9780685at2"/>
<dbReference type="CDD" id="cd00614">
    <property type="entry name" value="CGS_like"/>
    <property type="match status" value="1"/>
</dbReference>
<dbReference type="EC" id="4.4.1.2" evidence="4"/>
<name>A0A4R2P7N4_9BACL</name>
<evidence type="ECO:0000313" key="11">
    <source>
        <dbReference type="Proteomes" id="UP000295416"/>
    </source>
</evidence>
<dbReference type="Proteomes" id="UP000295416">
    <property type="component" value="Unassembled WGS sequence"/>
</dbReference>
<dbReference type="PROSITE" id="PS00868">
    <property type="entry name" value="CYS_MET_METAB_PP"/>
    <property type="match status" value="1"/>
</dbReference>
<evidence type="ECO:0000256" key="6">
    <source>
        <dbReference type="ARBA" id="ARBA00048780"/>
    </source>
</evidence>
<dbReference type="InterPro" id="IPR054542">
    <property type="entry name" value="Cys_met_metab_PP"/>
</dbReference>
<comment type="cofactor">
    <cofactor evidence="1 9">
        <name>pyridoxal 5'-phosphate</name>
        <dbReference type="ChEBI" id="CHEBI:597326"/>
    </cofactor>
</comment>
<dbReference type="FunFam" id="3.40.640.10:FF:000046">
    <property type="entry name" value="Cystathionine gamma-lyase"/>
    <property type="match status" value="1"/>
</dbReference>
<evidence type="ECO:0000256" key="2">
    <source>
        <dbReference type="ARBA" id="ARBA00009077"/>
    </source>
</evidence>
<comment type="caution">
    <text evidence="10">The sequence shown here is derived from an EMBL/GenBank/DDBJ whole genome shotgun (WGS) entry which is preliminary data.</text>
</comment>
<evidence type="ECO:0000256" key="9">
    <source>
        <dbReference type="RuleBase" id="RU362118"/>
    </source>
</evidence>
<dbReference type="PIRSF" id="PIRSF001434">
    <property type="entry name" value="CGS"/>
    <property type="match status" value="1"/>
</dbReference>